<dbReference type="EMBL" id="FOYZ01000006">
    <property type="protein sequence ID" value="SFR80588.1"/>
    <property type="molecule type" value="Genomic_DNA"/>
</dbReference>
<sequence>MWIKKLRKRKLQSILIVFIIMLCNMLMTSSLVIMSSWKAPYKELVQECGSPDLKLYLHQEKKEQAII</sequence>
<proteinExistence type="predicted"/>
<evidence type="ECO:0008006" key="4">
    <source>
        <dbReference type="Google" id="ProtNLM"/>
    </source>
</evidence>
<dbReference type="OrthoDB" id="2024371at2"/>
<organism evidence="2 3">
    <name type="scientific">Anaeromicropila populeti</name>
    <dbReference type="NCBI Taxonomy" id="37658"/>
    <lineage>
        <taxon>Bacteria</taxon>
        <taxon>Bacillati</taxon>
        <taxon>Bacillota</taxon>
        <taxon>Clostridia</taxon>
        <taxon>Lachnospirales</taxon>
        <taxon>Lachnospiraceae</taxon>
        <taxon>Anaeromicropila</taxon>
    </lineage>
</organism>
<accession>A0A1I6JNP2</accession>
<dbReference type="RefSeq" id="WP_092560364.1">
    <property type="nucleotide sequence ID" value="NZ_FOYZ01000006.1"/>
</dbReference>
<keyword evidence="1" id="KW-0472">Membrane</keyword>
<keyword evidence="1" id="KW-0812">Transmembrane</keyword>
<dbReference type="AlphaFoldDB" id="A0A1I6JNP2"/>
<evidence type="ECO:0000313" key="2">
    <source>
        <dbReference type="EMBL" id="SFR80588.1"/>
    </source>
</evidence>
<reference evidence="2 3" key="1">
    <citation type="submission" date="2016-10" db="EMBL/GenBank/DDBJ databases">
        <authorList>
            <person name="de Groot N.N."/>
        </authorList>
    </citation>
    <scope>NUCLEOTIDE SEQUENCE [LARGE SCALE GENOMIC DNA]</scope>
    <source>
        <strain evidence="2 3">743A</strain>
    </source>
</reference>
<feature type="transmembrane region" description="Helical" evidence="1">
    <location>
        <begin position="12"/>
        <end position="34"/>
    </location>
</feature>
<keyword evidence="1" id="KW-1133">Transmembrane helix</keyword>
<evidence type="ECO:0000256" key="1">
    <source>
        <dbReference type="SAM" id="Phobius"/>
    </source>
</evidence>
<gene>
    <name evidence="2" type="ORF">SAMN05661086_01812</name>
</gene>
<keyword evidence="3" id="KW-1185">Reference proteome</keyword>
<dbReference type="STRING" id="37658.SAMN05661086_01812"/>
<name>A0A1I6JNP2_9FIRM</name>
<evidence type="ECO:0000313" key="3">
    <source>
        <dbReference type="Proteomes" id="UP000199659"/>
    </source>
</evidence>
<dbReference type="Proteomes" id="UP000199659">
    <property type="component" value="Unassembled WGS sequence"/>
</dbReference>
<protein>
    <recommendedName>
        <fullName evidence="4">ABC transport system permease protein</fullName>
    </recommendedName>
</protein>